<evidence type="ECO:0000313" key="3">
    <source>
        <dbReference type="Proteomes" id="UP001166251"/>
    </source>
</evidence>
<feature type="transmembrane region" description="Helical" evidence="1">
    <location>
        <begin position="202"/>
        <end position="224"/>
    </location>
</feature>
<keyword evidence="1" id="KW-1133">Transmembrane helix</keyword>
<dbReference type="InterPro" id="IPR005625">
    <property type="entry name" value="PepSY-ass_TM"/>
</dbReference>
<proteinExistence type="predicted"/>
<dbReference type="Proteomes" id="UP001166251">
    <property type="component" value="Unassembled WGS sequence"/>
</dbReference>
<evidence type="ECO:0000313" key="2">
    <source>
        <dbReference type="EMBL" id="MBW8190931.1"/>
    </source>
</evidence>
<sequence>MIRVIRVIHKWLMVVVGAQFLLWAISGLYMVLMNIHYVHGEFLSVDSREELIGREVNYSFDSLVRDNPKAINVELTMSSGHPIYRFVTPQGHGAAVDANTGERIPPVKEHQARQIAKYSYAGNDEISHVKLISDASLKPSEISARHLPVWQVTFDHYSAPTFYVNEYTGEIVTKRHTPWRIFDWMWRLHIMDYTEGENVSNLLFILSATTALAAGLTGIILLVLRLRSDFAKEAL</sequence>
<reference evidence="2" key="1">
    <citation type="submission" date="2021-07" db="EMBL/GenBank/DDBJ databases">
        <title>Neiella marina sp. nov., isolated from the intestinal content of sea cucumber Apostichopus japonicus.</title>
        <authorList>
            <person name="Bai X."/>
        </authorList>
    </citation>
    <scope>NUCLEOTIDE SEQUENCE</scope>
    <source>
        <strain evidence="2">126</strain>
    </source>
</reference>
<dbReference type="PANTHER" id="PTHR34219">
    <property type="entry name" value="IRON-REGULATED INNER MEMBRANE PROTEIN-RELATED"/>
    <property type="match status" value="1"/>
</dbReference>
<organism evidence="2 3">
    <name type="scientific">Neiella holothuriorum</name>
    <dbReference type="NCBI Taxonomy" id="2870530"/>
    <lineage>
        <taxon>Bacteria</taxon>
        <taxon>Pseudomonadati</taxon>
        <taxon>Pseudomonadota</taxon>
        <taxon>Gammaproteobacteria</taxon>
        <taxon>Alteromonadales</taxon>
        <taxon>Echinimonadaceae</taxon>
        <taxon>Neiella</taxon>
    </lineage>
</organism>
<evidence type="ECO:0000256" key="1">
    <source>
        <dbReference type="SAM" id="Phobius"/>
    </source>
</evidence>
<name>A0ABS7EGL0_9GAMM</name>
<comment type="caution">
    <text evidence="2">The sequence shown here is derived from an EMBL/GenBank/DDBJ whole genome shotgun (WGS) entry which is preliminary data.</text>
</comment>
<dbReference type="EMBL" id="JAHZSS010000007">
    <property type="protein sequence ID" value="MBW8190931.1"/>
    <property type="molecule type" value="Genomic_DNA"/>
</dbReference>
<gene>
    <name evidence="2" type="ORF">K0504_07770</name>
</gene>
<keyword evidence="3" id="KW-1185">Reference proteome</keyword>
<accession>A0ABS7EGL0</accession>
<feature type="transmembrane region" description="Helical" evidence="1">
    <location>
        <begin position="12"/>
        <end position="32"/>
    </location>
</feature>
<dbReference type="RefSeq" id="WP_220103615.1">
    <property type="nucleotide sequence ID" value="NZ_JAHZSS010000007.1"/>
</dbReference>
<keyword evidence="1" id="KW-0812">Transmembrane</keyword>
<dbReference type="PANTHER" id="PTHR34219:SF3">
    <property type="entry name" value="BLL7967 PROTEIN"/>
    <property type="match status" value="1"/>
</dbReference>
<keyword evidence="1" id="KW-0472">Membrane</keyword>
<protein>
    <submittedName>
        <fullName evidence="2">PepSY domain-containing protein</fullName>
    </submittedName>
</protein>